<dbReference type="EMBL" id="JWIC01000010">
    <property type="protein sequence ID" value="KID54705.1"/>
    <property type="molecule type" value="Genomic_DNA"/>
</dbReference>
<gene>
    <name evidence="2" type="ORF">JF50_22685</name>
</gene>
<name>A0A0C1Q5C6_9GAMM</name>
<dbReference type="RefSeq" id="WP_039611605.1">
    <property type="nucleotide sequence ID" value="NZ_JWIC01000010.1"/>
</dbReference>
<comment type="caution">
    <text evidence="2">The sequence shown here is derived from an EMBL/GenBank/DDBJ whole genome shotgun (WGS) entry which is preliminary data.</text>
</comment>
<dbReference type="AlphaFoldDB" id="A0A0C1Q5C6"/>
<dbReference type="Proteomes" id="UP000031327">
    <property type="component" value="Unassembled WGS sequence"/>
</dbReference>
<protein>
    <submittedName>
        <fullName evidence="2">Uncharacterized protein</fullName>
    </submittedName>
</protein>
<feature type="chain" id="PRO_5002155018" evidence="1">
    <location>
        <begin position="22"/>
        <end position="260"/>
    </location>
</feature>
<evidence type="ECO:0000256" key="1">
    <source>
        <dbReference type="SAM" id="SignalP"/>
    </source>
</evidence>
<feature type="signal peptide" evidence="1">
    <location>
        <begin position="1"/>
        <end position="21"/>
    </location>
</feature>
<organism evidence="2 3">
    <name type="scientific">Pseudoalteromonas luteoviolacea</name>
    <dbReference type="NCBI Taxonomy" id="43657"/>
    <lineage>
        <taxon>Bacteria</taxon>
        <taxon>Pseudomonadati</taxon>
        <taxon>Pseudomonadota</taxon>
        <taxon>Gammaproteobacteria</taxon>
        <taxon>Alteromonadales</taxon>
        <taxon>Pseudoalteromonadaceae</taxon>
        <taxon>Pseudoalteromonas</taxon>
    </lineage>
</organism>
<accession>A0A0C1Q5C6</accession>
<sequence length="260" mass="28768">MSMSKLSIALGSVLTSLNVFAVAQNIADEDGFDRVTHYDMGPVSSAMITSEHAHKLTLNVQLRDELSVCNHANVYSNETHTNLANLSVSVDTHSITNLTLEADLHDENVLQDSKTVHISCIDALGDDYNVLVNVPGAPIVDWQVTLAPEGKFIYIPYSYGYHSAYRINSLLKVNNQNTQSYCTTVANRGVSLGLFHGEDRKGPFHSDVFVKNEVITNPAHQVLYQIIECENAAGKTMVVKVFNLTNPNKIHLWEDQVIVK</sequence>
<evidence type="ECO:0000313" key="3">
    <source>
        <dbReference type="Proteomes" id="UP000031327"/>
    </source>
</evidence>
<keyword evidence="1" id="KW-0732">Signal</keyword>
<reference evidence="2 3" key="1">
    <citation type="submission" date="2014-12" db="EMBL/GenBank/DDBJ databases">
        <title>Draft Genome Sequence of Pseudoalteromonas luteoviolacea HI1.</title>
        <authorList>
            <person name="Asahina A.Y."/>
            <person name="Hadfield M.G."/>
        </authorList>
    </citation>
    <scope>NUCLEOTIDE SEQUENCE [LARGE SCALE GENOMIC DNA]</scope>
    <source>
        <strain evidence="2 3">HI1</strain>
    </source>
</reference>
<evidence type="ECO:0000313" key="2">
    <source>
        <dbReference type="EMBL" id="KID54705.1"/>
    </source>
</evidence>
<proteinExistence type="predicted"/>